<dbReference type="Pfam" id="PF09331">
    <property type="entry name" value="DUF1985"/>
    <property type="match status" value="1"/>
</dbReference>
<sequence length="614" mass="69850">MSIQTNVDLGFPLRLFSLGCEPKLKKSINHHSKTEFLEDVENFVGEEVWNIVRGSPHGVIIRFVENKVTWSSKVVEHLMVNQLVCKKKLEMWCLFGNTPARFSLSEFENITALNCAPFVENEDVVETKVHKGLWKKLKVKRKSPCKKELKGALEDVFSWSTEDKIRFTYLSILATIIIGEDDKKKLPLELSRMVFDLPKFEKHPWGREAFKRLIASVKRVNLNANSYTIDGFVQALQIWEYSVVPSLRAKIGCPANIDGPPILKYRGLKGTKKVYIHIVSAADKENIRNVIINQAAPIVWEDKIVDKKVNALLEAIHKEGGLGLVTWVDHGTNIIQTAKNIEKNDGEKAEDENEKSDGKETSLKRKTEAMIASTKKIKALDSSVSVSSTEPTEVICMKMELEQQAKKVETLECKLEEMGKQLKSYETMRIRIDLLEQEVMLLTEKSKTNKMFKVPHLKYEDISTDELFANVKAERGEMAESDDESTVDGSYPTLNIRRIQPQKSSAVKIIQSTVSVAEKFTQKKIGQTLKVMGVDQTKVAREKSTRSKKPGPALQTPFRCILPNVGNKKQDNQLNVMRGRGYDPFAPVETQKIKVLDDWLQLDEEYPKQWCRVL</sequence>
<dbReference type="PANTHER" id="PTHR48449:SF1">
    <property type="entry name" value="DUF1985 DOMAIN-CONTAINING PROTEIN"/>
    <property type="match status" value="1"/>
</dbReference>
<keyword evidence="1" id="KW-0175">Coiled coil</keyword>
<dbReference type="PANTHER" id="PTHR48449">
    <property type="entry name" value="DUF1985 DOMAIN-CONTAINING PROTEIN"/>
    <property type="match status" value="1"/>
</dbReference>
<evidence type="ECO:0000256" key="2">
    <source>
        <dbReference type="SAM" id="MobiDB-lite"/>
    </source>
</evidence>
<feature type="coiled-coil region" evidence="1">
    <location>
        <begin position="401"/>
        <end position="445"/>
    </location>
</feature>
<comment type="caution">
    <text evidence="4">The sequence shown here is derived from an EMBL/GenBank/DDBJ whole genome shotgun (WGS) entry which is preliminary data.</text>
</comment>
<feature type="domain" description="DUF1985" evidence="3">
    <location>
        <begin position="80"/>
        <end position="215"/>
    </location>
</feature>
<evidence type="ECO:0000313" key="5">
    <source>
        <dbReference type="Proteomes" id="UP000266723"/>
    </source>
</evidence>
<protein>
    <recommendedName>
        <fullName evidence="3">DUF1985 domain-containing protein</fullName>
    </recommendedName>
</protein>
<feature type="region of interest" description="Disordered" evidence="2">
    <location>
        <begin position="344"/>
        <end position="365"/>
    </location>
</feature>
<evidence type="ECO:0000313" key="4">
    <source>
        <dbReference type="EMBL" id="KAF3563239.1"/>
    </source>
</evidence>
<evidence type="ECO:0000259" key="3">
    <source>
        <dbReference type="Pfam" id="PF09331"/>
    </source>
</evidence>
<dbReference type="Proteomes" id="UP000266723">
    <property type="component" value="Unassembled WGS sequence"/>
</dbReference>
<dbReference type="EMBL" id="QGKV02000759">
    <property type="protein sequence ID" value="KAF3563239.1"/>
    <property type="molecule type" value="Genomic_DNA"/>
</dbReference>
<organism evidence="4 5">
    <name type="scientific">Brassica cretica</name>
    <name type="common">Mustard</name>
    <dbReference type="NCBI Taxonomy" id="69181"/>
    <lineage>
        <taxon>Eukaryota</taxon>
        <taxon>Viridiplantae</taxon>
        <taxon>Streptophyta</taxon>
        <taxon>Embryophyta</taxon>
        <taxon>Tracheophyta</taxon>
        <taxon>Spermatophyta</taxon>
        <taxon>Magnoliopsida</taxon>
        <taxon>eudicotyledons</taxon>
        <taxon>Gunneridae</taxon>
        <taxon>Pentapetalae</taxon>
        <taxon>rosids</taxon>
        <taxon>malvids</taxon>
        <taxon>Brassicales</taxon>
        <taxon>Brassicaceae</taxon>
        <taxon>Brassiceae</taxon>
        <taxon>Brassica</taxon>
    </lineage>
</organism>
<feature type="compositionally biased region" description="Basic and acidic residues" evidence="2">
    <location>
        <begin position="355"/>
        <end position="365"/>
    </location>
</feature>
<dbReference type="InterPro" id="IPR015410">
    <property type="entry name" value="DUF1985"/>
</dbReference>
<name>A0ABQ7CX71_BRACR</name>
<reference evidence="4 5" key="1">
    <citation type="journal article" date="2020" name="BMC Genomics">
        <title>Intraspecific diversification of the crop wild relative Brassica cretica Lam. using demographic model selection.</title>
        <authorList>
            <person name="Kioukis A."/>
            <person name="Michalopoulou V.A."/>
            <person name="Briers L."/>
            <person name="Pirintsos S."/>
            <person name="Studholme D.J."/>
            <person name="Pavlidis P."/>
            <person name="Sarris P.F."/>
        </authorList>
    </citation>
    <scope>NUCLEOTIDE SEQUENCE [LARGE SCALE GENOMIC DNA]</scope>
    <source>
        <strain evidence="5">cv. PFS-1207/04</strain>
    </source>
</reference>
<proteinExistence type="predicted"/>
<keyword evidence="5" id="KW-1185">Reference proteome</keyword>
<accession>A0ABQ7CX71</accession>
<gene>
    <name evidence="4" type="ORF">DY000_02016080</name>
</gene>
<evidence type="ECO:0000256" key="1">
    <source>
        <dbReference type="SAM" id="Coils"/>
    </source>
</evidence>